<dbReference type="KEGG" id="sper:EW093_11030"/>
<protein>
    <submittedName>
        <fullName evidence="5">GntR family transcriptional regulator</fullName>
    </submittedName>
</protein>
<dbReference type="GO" id="GO:0003677">
    <property type="term" value="F:DNA binding"/>
    <property type="evidence" value="ECO:0007669"/>
    <property type="project" value="UniProtKB-KW"/>
</dbReference>
<dbReference type="AlphaFoldDB" id="A0A5C1QCF1"/>
<proteinExistence type="predicted"/>
<dbReference type="OrthoDB" id="362473at2"/>
<keyword evidence="6" id="KW-1185">Reference proteome</keyword>
<dbReference type="PANTHER" id="PTHR38445:SF10">
    <property type="entry name" value="GNTR-FAMILY TRANSCRIPTIONAL REGULATOR"/>
    <property type="match status" value="1"/>
</dbReference>
<dbReference type="RefSeq" id="WP_149568460.1">
    <property type="nucleotide sequence ID" value="NZ_CP035807.1"/>
</dbReference>
<accession>A0A5C1QCF1</accession>
<gene>
    <name evidence="5" type="ORF">EW093_11030</name>
</gene>
<evidence type="ECO:0000313" key="6">
    <source>
        <dbReference type="Proteomes" id="UP000323824"/>
    </source>
</evidence>
<dbReference type="SUPFAM" id="SSF46785">
    <property type="entry name" value="Winged helix' DNA-binding domain"/>
    <property type="match status" value="1"/>
</dbReference>
<evidence type="ECO:0000256" key="3">
    <source>
        <dbReference type="ARBA" id="ARBA00023163"/>
    </source>
</evidence>
<feature type="domain" description="HTH gntR-type" evidence="4">
    <location>
        <begin position="7"/>
        <end position="75"/>
    </location>
</feature>
<sequence>MEFNSKKPIYYQISDLICENILLNKFKEDERISSVRDLAVELEVNPNTVMRAYSFLQDEEIIFNKRGIGYFISKDAKQLTLRLKKDSFIKDELPNIFKESSLYGIDPEDLKKIYIEYLSEDENEKK</sequence>
<dbReference type="SMART" id="SM00345">
    <property type="entry name" value="HTH_GNTR"/>
    <property type="match status" value="1"/>
</dbReference>
<evidence type="ECO:0000313" key="5">
    <source>
        <dbReference type="EMBL" id="QEN05221.1"/>
    </source>
</evidence>
<reference evidence="5 6" key="2">
    <citation type="submission" date="2019-09" db="EMBL/GenBank/DDBJ databases">
        <title>Complete Genome Sequence and Methylome Analysis of free living Spirochaetas.</title>
        <authorList>
            <person name="Leshcheva N."/>
            <person name="Mikheeva N."/>
        </authorList>
    </citation>
    <scope>NUCLEOTIDE SEQUENCE [LARGE SCALE GENOMIC DNA]</scope>
    <source>
        <strain evidence="5 6">P</strain>
    </source>
</reference>
<dbReference type="InterPro" id="IPR036388">
    <property type="entry name" value="WH-like_DNA-bd_sf"/>
</dbReference>
<dbReference type="Gene3D" id="1.10.287.100">
    <property type="match status" value="1"/>
</dbReference>
<dbReference type="InterPro" id="IPR036390">
    <property type="entry name" value="WH_DNA-bd_sf"/>
</dbReference>
<dbReference type="InterPro" id="IPR000524">
    <property type="entry name" value="Tscrpt_reg_HTH_GntR"/>
</dbReference>
<keyword evidence="1" id="KW-0805">Transcription regulation</keyword>
<evidence type="ECO:0000259" key="4">
    <source>
        <dbReference type="PROSITE" id="PS50949"/>
    </source>
</evidence>
<organism evidence="5 6">
    <name type="scientific">Thiospirochaeta perfilievii</name>
    <dbReference type="NCBI Taxonomy" id="252967"/>
    <lineage>
        <taxon>Bacteria</taxon>
        <taxon>Pseudomonadati</taxon>
        <taxon>Spirochaetota</taxon>
        <taxon>Spirochaetia</taxon>
        <taxon>Spirochaetales</taxon>
        <taxon>Spirochaetaceae</taxon>
        <taxon>Thiospirochaeta</taxon>
    </lineage>
</organism>
<dbReference type="Gene3D" id="1.10.10.10">
    <property type="entry name" value="Winged helix-like DNA-binding domain superfamily/Winged helix DNA-binding domain"/>
    <property type="match status" value="1"/>
</dbReference>
<reference evidence="5 6" key="1">
    <citation type="submission" date="2019-02" db="EMBL/GenBank/DDBJ databases">
        <authorList>
            <person name="Fomenkov A."/>
            <person name="Dubinina G."/>
            <person name="Grabovich M."/>
            <person name="Vincze T."/>
            <person name="Roberts R.J."/>
        </authorList>
    </citation>
    <scope>NUCLEOTIDE SEQUENCE [LARGE SCALE GENOMIC DNA]</scope>
    <source>
        <strain evidence="5 6">P</strain>
    </source>
</reference>
<evidence type="ECO:0000256" key="1">
    <source>
        <dbReference type="ARBA" id="ARBA00023015"/>
    </source>
</evidence>
<keyword evidence="3" id="KW-0804">Transcription</keyword>
<dbReference type="GO" id="GO:0003700">
    <property type="term" value="F:DNA-binding transcription factor activity"/>
    <property type="evidence" value="ECO:0007669"/>
    <property type="project" value="InterPro"/>
</dbReference>
<evidence type="ECO:0000256" key="2">
    <source>
        <dbReference type="ARBA" id="ARBA00023125"/>
    </source>
</evidence>
<dbReference type="Proteomes" id="UP000323824">
    <property type="component" value="Chromosome"/>
</dbReference>
<dbReference type="PROSITE" id="PS50949">
    <property type="entry name" value="HTH_GNTR"/>
    <property type="match status" value="1"/>
</dbReference>
<dbReference type="CDD" id="cd07377">
    <property type="entry name" value="WHTH_GntR"/>
    <property type="match status" value="1"/>
</dbReference>
<keyword evidence="2" id="KW-0238">DNA-binding</keyword>
<dbReference type="EMBL" id="CP035807">
    <property type="protein sequence ID" value="QEN05221.1"/>
    <property type="molecule type" value="Genomic_DNA"/>
</dbReference>
<dbReference type="PANTHER" id="PTHR38445">
    <property type="entry name" value="HTH-TYPE TRANSCRIPTIONAL REPRESSOR YTRA"/>
    <property type="match status" value="1"/>
</dbReference>
<name>A0A5C1QCF1_9SPIO</name>
<dbReference type="Pfam" id="PF00392">
    <property type="entry name" value="GntR"/>
    <property type="match status" value="1"/>
</dbReference>